<dbReference type="PROSITE" id="PS51257">
    <property type="entry name" value="PROKAR_LIPOPROTEIN"/>
    <property type="match status" value="1"/>
</dbReference>
<gene>
    <name evidence="1" type="ORF">CSEC_2030</name>
</gene>
<dbReference type="STRING" id="1437425.CSEC_2030"/>
<reference evidence="1" key="1">
    <citation type="submission" date="2013-12" db="EMBL/GenBank/DDBJ databases">
        <authorList>
            <person name="Linke B."/>
        </authorList>
    </citation>
    <scope>NUCLEOTIDE SEQUENCE [LARGE SCALE GENOMIC DNA]</scope>
    <source>
        <strain evidence="1">CRIB-18</strain>
    </source>
</reference>
<reference evidence="1" key="2">
    <citation type="submission" date="2014-09" db="EMBL/GenBank/DDBJ databases">
        <title>Criblamydia sequanensis harbors a mega-plasmid encoding arsenite resistance.</title>
        <authorList>
            <person name="Bertelli C."/>
            <person name="Goesmann A."/>
            <person name="Greub G."/>
        </authorList>
    </citation>
    <scope>NUCLEOTIDE SEQUENCE [LARGE SCALE GENOMIC DNA]</scope>
    <source>
        <strain evidence="1">CRIB-18</strain>
    </source>
</reference>
<dbReference type="GO" id="GO:0016758">
    <property type="term" value="F:hexosyltransferase activity"/>
    <property type="evidence" value="ECO:0007669"/>
    <property type="project" value="InterPro"/>
</dbReference>
<proteinExistence type="predicted"/>
<accession>A0A090D0K7</accession>
<dbReference type="EMBL" id="CCEJ010000010">
    <property type="protein sequence ID" value="CDR34836.1"/>
    <property type="molecule type" value="Genomic_DNA"/>
</dbReference>
<dbReference type="GO" id="GO:0009312">
    <property type="term" value="P:oligosaccharide biosynthetic process"/>
    <property type="evidence" value="ECO:0007669"/>
    <property type="project" value="InterPro"/>
</dbReference>
<dbReference type="OrthoDB" id="837217at2"/>
<dbReference type="Proteomes" id="UP000031552">
    <property type="component" value="Unassembled WGS sequence"/>
</dbReference>
<sequence length="284" mass="33125">MLCRILLYIFLFSSCLYANEFRVIRLDKNPGLGMFAAANQVLGQLYMFETGQLPKVSGLTVDFDKYGLYYDPARGLNWWTYYFEPVYAGEKRDSHLAYPTQEQYYKAWEQRRLIPRDIASQLINKYIHIKPEIQEKIDTFICRYFLDYYTIGIHYRGTDKVKEAPRIAYEKVFKEVEKHIPLEKPCLLFIATDEIEFLEHAKSRYSNVVALDAVRSHSGSAGVHFANKNNYTVGEEALIDACLLSRCDLLIRTSSNLSLWSSYFNPELPVILLNNRYMPTLEPE</sequence>
<organism evidence="1 2">
    <name type="scientific">Candidatus Criblamydia sequanensis CRIB-18</name>
    <dbReference type="NCBI Taxonomy" id="1437425"/>
    <lineage>
        <taxon>Bacteria</taxon>
        <taxon>Pseudomonadati</taxon>
        <taxon>Chlamydiota</taxon>
        <taxon>Chlamydiia</taxon>
        <taxon>Parachlamydiales</taxon>
        <taxon>Candidatus Criblamydiaceae</taxon>
        <taxon>Candidatus Criblamydia</taxon>
    </lineage>
</organism>
<dbReference type="InterPro" id="IPR008716">
    <property type="entry name" value="NodZ"/>
</dbReference>
<protein>
    <submittedName>
        <fullName evidence="1">Secreted protein</fullName>
    </submittedName>
</protein>
<comment type="caution">
    <text evidence="1">The sequence shown here is derived from an EMBL/GenBank/DDBJ whole genome shotgun (WGS) entry which is preliminary data.</text>
</comment>
<evidence type="ECO:0000313" key="2">
    <source>
        <dbReference type="Proteomes" id="UP000031552"/>
    </source>
</evidence>
<keyword evidence="2" id="KW-1185">Reference proteome</keyword>
<dbReference type="AlphaFoldDB" id="A0A090D0K7"/>
<dbReference type="Pfam" id="PF05830">
    <property type="entry name" value="NodZ"/>
    <property type="match status" value="1"/>
</dbReference>
<dbReference type="Gene3D" id="3.40.50.11350">
    <property type="match status" value="1"/>
</dbReference>
<dbReference type="eggNOG" id="ENOG50331DZ">
    <property type="taxonomic scope" value="Bacteria"/>
</dbReference>
<evidence type="ECO:0000313" key="1">
    <source>
        <dbReference type="EMBL" id="CDR34836.1"/>
    </source>
</evidence>
<name>A0A090D0K7_9BACT</name>